<dbReference type="Gene3D" id="3.50.50.60">
    <property type="entry name" value="FAD/NAD(P)-binding domain"/>
    <property type="match status" value="1"/>
</dbReference>
<dbReference type="InterPro" id="IPR050346">
    <property type="entry name" value="FMO-like"/>
</dbReference>
<dbReference type="PANTHER" id="PTHR23023">
    <property type="entry name" value="DIMETHYLANILINE MONOOXYGENASE"/>
    <property type="match status" value="1"/>
</dbReference>
<dbReference type="GO" id="GO:0050661">
    <property type="term" value="F:NADP binding"/>
    <property type="evidence" value="ECO:0007669"/>
    <property type="project" value="InterPro"/>
</dbReference>
<organism evidence="6 7">
    <name type="scientific">Colletotrichum spinosum</name>
    <dbReference type="NCBI Taxonomy" id="1347390"/>
    <lineage>
        <taxon>Eukaryota</taxon>
        <taxon>Fungi</taxon>
        <taxon>Dikarya</taxon>
        <taxon>Ascomycota</taxon>
        <taxon>Pezizomycotina</taxon>
        <taxon>Sordariomycetes</taxon>
        <taxon>Hypocreomycetidae</taxon>
        <taxon>Glomerellales</taxon>
        <taxon>Glomerellaceae</taxon>
        <taxon>Colletotrichum</taxon>
        <taxon>Colletotrichum orbiculare species complex</taxon>
    </lineage>
</organism>
<evidence type="ECO:0000313" key="7">
    <source>
        <dbReference type="Proteomes" id="UP000295083"/>
    </source>
</evidence>
<dbReference type="GO" id="GO:0004499">
    <property type="term" value="F:N,N-dimethylaniline monooxygenase activity"/>
    <property type="evidence" value="ECO:0007669"/>
    <property type="project" value="InterPro"/>
</dbReference>
<dbReference type="InterPro" id="IPR036188">
    <property type="entry name" value="FAD/NAD-bd_sf"/>
</dbReference>
<keyword evidence="4" id="KW-0521">NADP</keyword>
<comment type="similarity">
    <text evidence="1">Belongs to the FMO family.</text>
</comment>
<evidence type="ECO:0000256" key="5">
    <source>
        <dbReference type="ARBA" id="ARBA00023002"/>
    </source>
</evidence>
<evidence type="ECO:0000256" key="2">
    <source>
        <dbReference type="ARBA" id="ARBA00022630"/>
    </source>
</evidence>
<dbReference type="Pfam" id="PF00743">
    <property type="entry name" value="FMO-like"/>
    <property type="match status" value="1"/>
</dbReference>
<keyword evidence="2" id="KW-0285">Flavoprotein</keyword>
<keyword evidence="6" id="KW-0503">Monooxygenase</keyword>
<comment type="caution">
    <text evidence="6">The sequence shown here is derived from an EMBL/GenBank/DDBJ whole genome shotgun (WGS) entry which is preliminary data.</text>
</comment>
<dbReference type="Proteomes" id="UP000295083">
    <property type="component" value="Unassembled WGS sequence"/>
</dbReference>
<dbReference type="InterPro" id="IPR000960">
    <property type="entry name" value="Flavin_mOase"/>
</dbReference>
<dbReference type="InterPro" id="IPR020946">
    <property type="entry name" value="Flavin_mOase-like"/>
</dbReference>
<evidence type="ECO:0000313" key="6">
    <source>
        <dbReference type="EMBL" id="TDZ28396.1"/>
    </source>
</evidence>
<dbReference type="AlphaFoldDB" id="A0A4R8PVV6"/>
<dbReference type="GO" id="GO:0050660">
    <property type="term" value="F:flavin adenine dinucleotide binding"/>
    <property type="evidence" value="ECO:0007669"/>
    <property type="project" value="InterPro"/>
</dbReference>
<keyword evidence="5" id="KW-0560">Oxidoreductase</keyword>
<keyword evidence="3" id="KW-0274">FAD</keyword>
<reference evidence="6 7" key="1">
    <citation type="submission" date="2018-11" db="EMBL/GenBank/DDBJ databases">
        <title>Genome sequence and assembly of Colletotrichum spinosum.</title>
        <authorList>
            <person name="Gan P."/>
            <person name="Shirasu K."/>
        </authorList>
    </citation>
    <scope>NUCLEOTIDE SEQUENCE [LARGE SCALE GENOMIC DNA]</scope>
    <source>
        <strain evidence="6 7">CBS 515.97</strain>
    </source>
</reference>
<evidence type="ECO:0000256" key="3">
    <source>
        <dbReference type="ARBA" id="ARBA00022827"/>
    </source>
</evidence>
<evidence type="ECO:0000256" key="1">
    <source>
        <dbReference type="ARBA" id="ARBA00009183"/>
    </source>
</evidence>
<evidence type="ECO:0000256" key="4">
    <source>
        <dbReference type="ARBA" id="ARBA00022857"/>
    </source>
</evidence>
<accession>A0A4R8PVV6</accession>
<proteinExistence type="inferred from homology"/>
<dbReference type="EMBL" id="QAPG01000834">
    <property type="protein sequence ID" value="TDZ28396.1"/>
    <property type="molecule type" value="Genomic_DNA"/>
</dbReference>
<sequence>MDKAHLKIQILEGFQVQPKRSISARGTVAVVGAAPEGLSALKKLRDVGIDVTLYERRSDVGGLWTFSDNPTITTALEGAKSQISKFISSMSDFPFPDVYLSYRRGAKFIPRVNEEGPIDSVLMWRTARLGLWLEYHFLNLLGWVFELVFKKNAKVMGDQDPDWEFEPSPSLKLSPTVIVVNDDMFSRFREGCIRSEQGVHRIVGPRALELSNGKVIEDVDVIIAASGYRPDFSLVSDLSHIVHADPELPPLPDLSQNFFSVNCPGSLACVSYCTANENAATYRELQVMTAAQIWTGNSQGIPIDTFGTRTGPYIVQVYSTQGRPV</sequence>
<protein>
    <submittedName>
        <fullName evidence="6">Monooxygenase aurF</fullName>
    </submittedName>
</protein>
<name>A0A4R8PVV6_9PEZI</name>
<dbReference type="PRINTS" id="PR00419">
    <property type="entry name" value="ADXRDTASE"/>
</dbReference>
<gene>
    <name evidence="6" type="primary">aurF-0</name>
    <name evidence="6" type="ORF">C8035_v007472</name>
</gene>
<dbReference type="SUPFAM" id="SSF51905">
    <property type="entry name" value="FAD/NAD(P)-binding domain"/>
    <property type="match status" value="1"/>
</dbReference>
<keyword evidence="7" id="KW-1185">Reference proteome</keyword>
<dbReference type="PIRSF" id="PIRSF000332">
    <property type="entry name" value="FMO"/>
    <property type="match status" value="1"/>
</dbReference>